<organism evidence="1">
    <name type="scientific">freshwater metagenome</name>
    <dbReference type="NCBI Taxonomy" id="449393"/>
    <lineage>
        <taxon>unclassified sequences</taxon>
        <taxon>metagenomes</taxon>
        <taxon>ecological metagenomes</taxon>
    </lineage>
</organism>
<dbReference type="EMBL" id="CAFBQJ010000038">
    <property type="protein sequence ID" value="CAB5046238.1"/>
    <property type="molecule type" value="Genomic_DNA"/>
</dbReference>
<dbReference type="AlphaFoldDB" id="A0A6J7T199"/>
<name>A0A6J7T199_9ZZZZ</name>
<protein>
    <submittedName>
        <fullName evidence="1">Unannotated protein</fullName>
    </submittedName>
</protein>
<accession>A0A6J7T199</accession>
<proteinExistence type="predicted"/>
<sequence>MEELEQLLVLHMNWLHTKGLLPDKAVDHRQDQETAVVVSDDSLIGFLLGKVEEMEIDLVDDVDIVDITQAHLAYFDAIGAIGPLAGETDF</sequence>
<evidence type="ECO:0000313" key="1">
    <source>
        <dbReference type="EMBL" id="CAB5046238.1"/>
    </source>
</evidence>
<reference evidence="1" key="1">
    <citation type="submission" date="2020-05" db="EMBL/GenBank/DDBJ databases">
        <authorList>
            <person name="Chiriac C."/>
            <person name="Salcher M."/>
            <person name="Ghai R."/>
            <person name="Kavagutti S V."/>
        </authorList>
    </citation>
    <scope>NUCLEOTIDE SEQUENCE</scope>
</reference>
<gene>
    <name evidence="1" type="ORF">UFOPK4275_00331</name>
</gene>